<dbReference type="GO" id="GO:0006397">
    <property type="term" value="P:mRNA processing"/>
    <property type="evidence" value="ECO:0007669"/>
    <property type="project" value="UniProtKB-KW"/>
</dbReference>
<evidence type="ECO:0000259" key="9">
    <source>
        <dbReference type="Pfam" id="PF08648"/>
    </source>
</evidence>
<dbReference type="Pfam" id="PF08648">
    <property type="entry name" value="SNRNP27"/>
    <property type="match status" value="1"/>
</dbReference>
<protein>
    <recommendedName>
        <fullName evidence="9">U4/U6.U5 small nuclear ribonucleoprotein 27kDa protein domain-containing protein</fullName>
    </recommendedName>
</protein>
<dbReference type="OrthoDB" id="21368at2759"/>
<dbReference type="Proteomes" id="UP000054454">
    <property type="component" value="Unassembled WGS sequence"/>
</dbReference>
<sequence length="184" mass="21527">MSRKYSSRDDQRRDRSPSGTRRSRSRSPYNESRHARLKDRSYERKRSRERYSSRSGRDHTGSYRPDNDPYVRRRSVSPVGRHSVSPQGYKNANRSSELKDESVSSKHMKSDIKALNNLKEDDIDNETSQMEAMLGFSGFKSTHQQKIEGNDVGSVYKVKPTKYRQYMNRRGGFNRPLDTDNPKR</sequence>
<comment type="caution">
    <text evidence="10">The sequence shown here is derived from an EMBL/GenBank/DDBJ whole genome shotgun (WGS) entry which is preliminary data.</text>
</comment>
<dbReference type="GeneID" id="28936560"/>
<accession>A0A0W4ZJI9</accession>
<evidence type="ECO:0000256" key="6">
    <source>
        <dbReference type="ARBA" id="ARBA00023187"/>
    </source>
</evidence>
<gene>
    <name evidence="10" type="ORF">T552_01791</name>
</gene>
<dbReference type="PANTHER" id="PTHR31077:SF1">
    <property type="entry name" value="U4_U6.U5 SMALL NUCLEAR RIBONUCLEOPROTEIN 27 KDA PROTEIN"/>
    <property type="match status" value="1"/>
</dbReference>
<feature type="compositionally biased region" description="Basic and acidic residues" evidence="8">
    <location>
        <begin position="31"/>
        <end position="71"/>
    </location>
</feature>
<evidence type="ECO:0000256" key="7">
    <source>
        <dbReference type="ARBA" id="ARBA00023242"/>
    </source>
</evidence>
<dbReference type="VEuPathDB" id="FungiDB:T552_01791"/>
<dbReference type="GO" id="GO:0071011">
    <property type="term" value="C:precatalytic spliceosome"/>
    <property type="evidence" value="ECO:0007669"/>
    <property type="project" value="TreeGrafter"/>
</dbReference>
<feature type="compositionally biased region" description="Basic and acidic residues" evidence="8">
    <location>
        <begin position="96"/>
        <end position="111"/>
    </location>
</feature>
<organism evidence="10 11">
    <name type="scientific">Pneumocystis carinii (strain B80)</name>
    <name type="common">Rat pneumocystis pneumonia agent</name>
    <name type="synonym">Pneumocystis carinii f. sp. carinii</name>
    <dbReference type="NCBI Taxonomy" id="1408658"/>
    <lineage>
        <taxon>Eukaryota</taxon>
        <taxon>Fungi</taxon>
        <taxon>Dikarya</taxon>
        <taxon>Ascomycota</taxon>
        <taxon>Taphrinomycotina</taxon>
        <taxon>Pneumocystomycetes</taxon>
        <taxon>Pneumocystaceae</taxon>
        <taxon>Pneumocystis</taxon>
    </lineage>
</organism>
<evidence type="ECO:0000256" key="2">
    <source>
        <dbReference type="ARBA" id="ARBA00004123"/>
    </source>
</evidence>
<name>A0A0W4ZJI9_PNEC8</name>
<evidence type="ECO:0000313" key="10">
    <source>
        <dbReference type="EMBL" id="KTW28531.1"/>
    </source>
</evidence>
<dbReference type="InterPro" id="IPR013957">
    <property type="entry name" value="SNRNP27"/>
</dbReference>
<evidence type="ECO:0000256" key="1">
    <source>
        <dbReference type="ARBA" id="ARBA00003632"/>
    </source>
</evidence>
<evidence type="ECO:0000256" key="3">
    <source>
        <dbReference type="ARBA" id="ARBA00008218"/>
    </source>
</evidence>
<feature type="compositionally biased region" description="Polar residues" evidence="8">
    <location>
        <begin position="84"/>
        <end position="95"/>
    </location>
</feature>
<comment type="subunit">
    <text evidence="4">Part of a tri-snRNP complex.</text>
</comment>
<comment type="similarity">
    <text evidence="3">Belongs to the SNUT3 family.</text>
</comment>
<keyword evidence="5" id="KW-0507">mRNA processing</keyword>
<keyword evidence="7" id="KW-0539">Nucleus</keyword>
<keyword evidence="11" id="KW-1185">Reference proteome</keyword>
<evidence type="ECO:0000256" key="4">
    <source>
        <dbReference type="ARBA" id="ARBA00011825"/>
    </source>
</evidence>
<evidence type="ECO:0000313" key="11">
    <source>
        <dbReference type="Proteomes" id="UP000054454"/>
    </source>
</evidence>
<dbReference type="PANTHER" id="PTHR31077">
    <property type="entry name" value="U4/U6.U5 SMALL NUCLEAR RIBONUCLEOPROTEIN 27 KDA PROTEIN"/>
    <property type="match status" value="1"/>
</dbReference>
<evidence type="ECO:0000256" key="5">
    <source>
        <dbReference type="ARBA" id="ARBA00022664"/>
    </source>
</evidence>
<comment type="function">
    <text evidence="1">May play a role in mRNA splicing.</text>
</comment>
<keyword evidence="6" id="KW-0508">mRNA splicing</keyword>
<feature type="region of interest" description="Disordered" evidence="8">
    <location>
        <begin position="1"/>
        <end position="111"/>
    </location>
</feature>
<dbReference type="EMBL" id="LFVZ01000007">
    <property type="protein sequence ID" value="KTW28531.1"/>
    <property type="molecule type" value="Genomic_DNA"/>
</dbReference>
<feature type="domain" description="U4/U6.U5 small nuclear ribonucleoprotein 27kDa protein" evidence="9">
    <location>
        <begin position="126"/>
        <end position="179"/>
    </location>
</feature>
<dbReference type="GO" id="GO:0008380">
    <property type="term" value="P:RNA splicing"/>
    <property type="evidence" value="ECO:0007669"/>
    <property type="project" value="UniProtKB-KW"/>
</dbReference>
<evidence type="ECO:0000256" key="8">
    <source>
        <dbReference type="SAM" id="MobiDB-lite"/>
    </source>
</evidence>
<reference evidence="11" key="1">
    <citation type="journal article" date="2016" name="Nat. Commun.">
        <title>Genome analysis of three Pneumocystis species reveals adaptation mechanisms to life exclusively in mammalian hosts.</title>
        <authorList>
            <person name="Ma L."/>
            <person name="Chen Z."/>
            <person name="Huang D.W."/>
            <person name="Kutty G."/>
            <person name="Ishihara M."/>
            <person name="Wang H."/>
            <person name="Abouelleil A."/>
            <person name="Bishop L."/>
            <person name="Davey E."/>
            <person name="Deng R."/>
            <person name="Deng X."/>
            <person name="Fan L."/>
            <person name="Fantoni G."/>
            <person name="Fitzgerald M."/>
            <person name="Gogineni E."/>
            <person name="Goldberg J.M."/>
            <person name="Handley G."/>
            <person name="Hu X."/>
            <person name="Huber C."/>
            <person name="Jiao X."/>
            <person name="Jones K."/>
            <person name="Levin J.Z."/>
            <person name="Liu Y."/>
            <person name="Macdonald P."/>
            <person name="Melnikov A."/>
            <person name="Raley C."/>
            <person name="Sassi M."/>
            <person name="Sherman B.T."/>
            <person name="Song X."/>
            <person name="Sykes S."/>
            <person name="Tran B."/>
            <person name="Walsh L."/>
            <person name="Xia Y."/>
            <person name="Yang J."/>
            <person name="Young S."/>
            <person name="Zeng Q."/>
            <person name="Zheng X."/>
            <person name="Stephens R."/>
            <person name="Nusbaum C."/>
            <person name="Birren B.W."/>
            <person name="Azadi P."/>
            <person name="Lempicki R.A."/>
            <person name="Cuomo C.A."/>
            <person name="Kovacs J.A."/>
        </authorList>
    </citation>
    <scope>NUCLEOTIDE SEQUENCE [LARGE SCALE GENOMIC DNA]</scope>
    <source>
        <strain evidence="11">B80</strain>
    </source>
</reference>
<dbReference type="AlphaFoldDB" id="A0A0W4ZJI9"/>
<dbReference type="RefSeq" id="XP_018226074.1">
    <property type="nucleotide sequence ID" value="XM_018370357.1"/>
</dbReference>
<comment type="subcellular location">
    <subcellularLocation>
        <location evidence="2">Nucleus</location>
    </subcellularLocation>
</comment>
<feature type="compositionally biased region" description="Basic and acidic residues" evidence="8">
    <location>
        <begin position="1"/>
        <end position="16"/>
    </location>
</feature>
<proteinExistence type="inferred from homology"/>